<evidence type="ECO:0000313" key="5">
    <source>
        <dbReference type="EMBL" id="EPS60941.1"/>
    </source>
</evidence>
<keyword evidence="4" id="KW-0560">Oxidoreductase</keyword>
<evidence type="ECO:0000256" key="1">
    <source>
        <dbReference type="ARBA" id="ARBA00001974"/>
    </source>
</evidence>
<comment type="caution">
    <text evidence="5">The sequence shown here is derived from an EMBL/GenBank/DDBJ whole genome shotgun (WGS) entry which is preliminary data.</text>
</comment>
<dbReference type="InterPro" id="IPR036188">
    <property type="entry name" value="FAD/NAD-bd_sf"/>
</dbReference>
<dbReference type="SUPFAM" id="SSF51905">
    <property type="entry name" value="FAD/NAD(P)-binding domain"/>
    <property type="match status" value="1"/>
</dbReference>
<evidence type="ECO:0000256" key="3">
    <source>
        <dbReference type="ARBA" id="ARBA00022827"/>
    </source>
</evidence>
<evidence type="ECO:0000256" key="2">
    <source>
        <dbReference type="ARBA" id="ARBA00022630"/>
    </source>
</evidence>
<dbReference type="Gene3D" id="3.50.50.60">
    <property type="entry name" value="FAD/NAD(P)-binding domain"/>
    <property type="match status" value="1"/>
</dbReference>
<dbReference type="AlphaFoldDB" id="S8C9C3"/>
<dbReference type="PANTHER" id="PTHR47470:SF1">
    <property type="entry name" value="FAD-DEPENDENT OXIDOREDUCTASE 2 FAD BINDING DOMAIN-CONTAINING PROTEIN"/>
    <property type="match status" value="1"/>
</dbReference>
<evidence type="ECO:0000256" key="4">
    <source>
        <dbReference type="ARBA" id="ARBA00023002"/>
    </source>
</evidence>
<feature type="non-terminal residue" evidence="5">
    <location>
        <position position="76"/>
    </location>
</feature>
<comment type="cofactor">
    <cofactor evidence="1">
        <name>FAD</name>
        <dbReference type="ChEBI" id="CHEBI:57692"/>
    </cofactor>
</comment>
<sequence length="76" mass="8168">MEERKEFFYDAVVIGSGYGGSVAACRLSMAGLGVCLLEKGKRWGSRDFPTNARDLMSAARIQNSDMGFGLGSEDAL</sequence>
<keyword evidence="2" id="KW-0285">Flavoprotein</keyword>
<proteinExistence type="predicted"/>
<dbReference type="GO" id="GO:0016491">
    <property type="term" value="F:oxidoreductase activity"/>
    <property type="evidence" value="ECO:0007669"/>
    <property type="project" value="UniProtKB-KW"/>
</dbReference>
<keyword evidence="3" id="KW-0274">FAD</keyword>
<gene>
    <name evidence="5" type="ORF">M569_13862</name>
</gene>
<dbReference type="Proteomes" id="UP000015453">
    <property type="component" value="Unassembled WGS sequence"/>
</dbReference>
<keyword evidence="6" id="KW-1185">Reference proteome</keyword>
<organism evidence="5 6">
    <name type="scientific">Genlisea aurea</name>
    <dbReference type="NCBI Taxonomy" id="192259"/>
    <lineage>
        <taxon>Eukaryota</taxon>
        <taxon>Viridiplantae</taxon>
        <taxon>Streptophyta</taxon>
        <taxon>Embryophyta</taxon>
        <taxon>Tracheophyta</taxon>
        <taxon>Spermatophyta</taxon>
        <taxon>Magnoliopsida</taxon>
        <taxon>eudicotyledons</taxon>
        <taxon>Gunneridae</taxon>
        <taxon>Pentapetalae</taxon>
        <taxon>asterids</taxon>
        <taxon>lamiids</taxon>
        <taxon>Lamiales</taxon>
        <taxon>Lentibulariaceae</taxon>
        <taxon>Genlisea</taxon>
    </lineage>
</organism>
<protein>
    <submittedName>
        <fullName evidence="5">Uncharacterized protein</fullName>
    </submittedName>
</protein>
<dbReference type="InterPro" id="IPR052542">
    <property type="entry name" value="Cholesterol_Oxidase"/>
</dbReference>
<accession>S8C9C3</accession>
<dbReference type="PROSITE" id="PS51257">
    <property type="entry name" value="PROKAR_LIPOPROTEIN"/>
    <property type="match status" value="1"/>
</dbReference>
<name>S8C9C3_9LAMI</name>
<dbReference type="Pfam" id="PF13450">
    <property type="entry name" value="NAD_binding_8"/>
    <property type="match status" value="1"/>
</dbReference>
<reference evidence="5 6" key="1">
    <citation type="journal article" date="2013" name="BMC Genomics">
        <title>The miniature genome of a carnivorous plant Genlisea aurea contains a low number of genes and short non-coding sequences.</title>
        <authorList>
            <person name="Leushkin E.V."/>
            <person name="Sutormin R.A."/>
            <person name="Nabieva E.R."/>
            <person name="Penin A.A."/>
            <person name="Kondrashov A.S."/>
            <person name="Logacheva M.D."/>
        </authorList>
    </citation>
    <scope>NUCLEOTIDE SEQUENCE [LARGE SCALE GENOMIC DNA]</scope>
</reference>
<dbReference type="OrthoDB" id="1688374at2759"/>
<evidence type="ECO:0000313" key="6">
    <source>
        <dbReference type="Proteomes" id="UP000015453"/>
    </source>
</evidence>
<dbReference type="EMBL" id="AUSU01007194">
    <property type="protein sequence ID" value="EPS60941.1"/>
    <property type="molecule type" value="Genomic_DNA"/>
</dbReference>
<dbReference type="PANTHER" id="PTHR47470">
    <property type="entry name" value="CHOLESTEROL OXIDASE"/>
    <property type="match status" value="1"/>
</dbReference>